<dbReference type="Proteomes" id="UP000095767">
    <property type="component" value="Unassembled WGS sequence"/>
</dbReference>
<evidence type="ECO:0000313" key="3">
    <source>
        <dbReference type="Proteomes" id="UP000095767"/>
    </source>
</evidence>
<name>A0A1E5VTP5_9POAL</name>
<organism evidence="2 3">
    <name type="scientific">Dichanthelium oligosanthes</name>
    <dbReference type="NCBI Taxonomy" id="888268"/>
    <lineage>
        <taxon>Eukaryota</taxon>
        <taxon>Viridiplantae</taxon>
        <taxon>Streptophyta</taxon>
        <taxon>Embryophyta</taxon>
        <taxon>Tracheophyta</taxon>
        <taxon>Spermatophyta</taxon>
        <taxon>Magnoliopsida</taxon>
        <taxon>Liliopsida</taxon>
        <taxon>Poales</taxon>
        <taxon>Poaceae</taxon>
        <taxon>PACMAD clade</taxon>
        <taxon>Panicoideae</taxon>
        <taxon>Panicodae</taxon>
        <taxon>Paniceae</taxon>
        <taxon>Dichantheliinae</taxon>
        <taxon>Dichanthelium</taxon>
    </lineage>
</organism>
<accession>A0A1E5VTP5</accession>
<gene>
    <name evidence="2" type="ORF">BAE44_0010489</name>
</gene>
<evidence type="ECO:0008006" key="4">
    <source>
        <dbReference type="Google" id="ProtNLM"/>
    </source>
</evidence>
<protein>
    <recommendedName>
        <fullName evidence="4">Late embryogenesis abundant protein LEA-2 subgroup domain-containing protein</fullName>
    </recommendedName>
</protein>
<feature type="transmembrane region" description="Helical" evidence="1">
    <location>
        <begin position="12"/>
        <end position="32"/>
    </location>
</feature>
<evidence type="ECO:0000313" key="2">
    <source>
        <dbReference type="EMBL" id="OEL28496.1"/>
    </source>
</evidence>
<dbReference type="PANTHER" id="PTHR33994">
    <property type="entry name" value="OS04G0515000 PROTEIN"/>
    <property type="match status" value="1"/>
</dbReference>
<sequence length="195" mass="20481">MDEGRCEKCFTVGIFDVLFVIAMFLTGAGTLYDPVYRVTIDSVAGLNPATDLARPTLKPEFNLTVRIDPGLWGGGDACLDVGSAVAVSYHRVPLAAAAVVSRRCADPGRSAVPIVARGSGVRVPWAVLDALASDMWWGFSAGAAKFDVTLTVPCEGRWKVVSCRARAGGVAALQEPCKVSLVGTVEEEPQQVAAA</sequence>
<keyword evidence="3" id="KW-1185">Reference proteome</keyword>
<dbReference type="OrthoDB" id="674857at2759"/>
<keyword evidence="1" id="KW-1133">Transmembrane helix</keyword>
<dbReference type="EMBL" id="LWDX02029908">
    <property type="protein sequence ID" value="OEL28496.1"/>
    <property type="molecule type" value="Genomic_DNA"/>
</dbReference>
<dbReference type="AlphaFoldDB" id="A0A1E5VTP5"/>
<dbReference type="PANTHER" id="PTHR33994:SF25">
    <property type="entry name" value="OS02G0619200 PROTEIN"/>
    <property type="match status" value="1"/>
</dbReference>
<reference evidence="2 3" key="1">
    <citation type="submission" date="2016-09" db="EMBL/GenBank/DDBJ databases">
        <title>The draft genome of Dichanthelium oligosanthes: A C3 panicoid grass species.</title>
        <authorList>
            <person name="Studer A.J."/>
            <person name="Schnable J.C."/>
            <person name="Brutnell T.P."/>
        </authorList>
    </citation>
    <scope>NUCLEOTIDE SEQUENCE [LARGE SCALE GENOMIC DNA]</scope>
    <source>
        <strain evidence="3">cv. Kellogg 1175</strain>
        <tissue evidence="2">Leaf</tissue>
    </source>
</reference>
<keyword evidence="1" id="KW-0472">Membrane</keyword>
<comment type="caution">
    <text evidence="2">The sequence shown here is derived from an EMBL/GenBank/DDBJ whole genome shotgun (WGS) entry which is preliminary data.</text>
</comment>
<keyword evidence="1" id="KW-0812">Transmembrane</keyword>
<evidence type="ECO:0000256" key="1">
    <source>
        <dbReference type="SAM" id="Phobius"/>
    </source>
</evidence>
<proteinExistence type="predicted"/>